<evidence type="ECO:0000256" key="3">
    <source>
        <dbReference type="SAM" id="SignalP"/>
    </source>
</evidence>
<keyword evidence="3" id="KW-0732">Signal</keyword>
<comment type="caution">
    <text evidence="5">The sequence shown here is derived from an EMBL/GenBank/DDBJ whole genome shotgun (WGS) entry which is preliminary data.</text>
</comment>
<evidence type="ECO:0000313" key="5">
    <source>
        <dbReference type="EMBL" id="OLQ00051.1"/>
    </source>
</evidence>
<feature type="domain" description="T-SNARE coiled-coil homology" evidence="4">
    <location>
        <begin position="437"/>
        <end position="480"/>
    </location>
</feature>
<evidence type="ECO:0000256" key="2">
    <source>
        <dbReference type="SAM" id="MobiDB-lite"/>
    </source>
</evidence>
<name>A0A1Q9DXZ0_SYMMI</name>
<feature type="region of interest" description="Disordered" evidence="2">
    <location>
        <begin position="1169"/>
        <end position="1223"/>
    </location>
</feature>
<evidence type="ECO:0000313" key="6">
    <source>
        <dbReference type="Proteomes" id="UP000186817"/>
    </source>
</evidence>
<protein>
    <recommendedName>
        <fullName evidence="4">t-SNARE coiled-coil homology domain-containing protein</fullName>
    </recommendedName>
</protein>
<gene>
    <name evidence="5" type="ORF">AK812_SmicGene17317</name>
</gene>
<dbReference type="PROSITE" id="PS50192">
    <property type="entry name" value="T_SNARE"/>
    <property type="match status" value="1"/>
</dbReference>
<evidence type="ECO:0000259" key="4">
    <source>
        <dbReference type="PROSITE" id="PS50192"/>
    </source>
</evidence>
<feature type="coiled-coil region" evidence="1">
    <location>
        <begin position="450"/>
        <end position="506"/>
    </location>
</feature>
<evidence type="ECO:0000256" key="1">
    <source>
        <dbReference type="SAM" id="Coils"/>
    </source>
</evidence>
<sequence>MSRGALFLLLAPLLGVECSNVCVDDVSILQQHVRAPDVATALERLEDRLNSMERMALSAAPVEAQPKASSLEPQQPDATLSTQKPAVAQHSKYSDASGLSQPQSRMPVNLQESGAVQQMNSGGYQSFPWWQWPRQAREAPLDQTEEIREMQEELARIASRSGQEQFREQEAQSQMRSQLSNQAETVQLLINEVRKLEGETEQESSALSGMTRDLRAMNRSLRASSARNRLEIGELAQHQRTDEAQILQTGQTLSGLLQTQQQDELKLTNHEGSINKLGQVQLEDETKLGQTAQQVMGMVSQVESVDESQKRISSEFTAAEEKLSHQTRSLESLAKNISGLGKRLKDTRTEFQGALQSHGAEILQNKESLDSVDQQVSALQASREKDIQHLLDLSKSHEALSMEFAAAKRRHASQMLAVNESVSGIIDYMQKAHDAVAALNQSRQQDLLGLSDETSELRELMEKVRAQVNQQGEHLDNLTEKHWNKVAEHEDRMAELRQLIANLSIDTSEPVWLLYEKTSRVDRSRAMPAASHLCEISPTGQLLEMGLDPLFLPADTKSLGVQTDGSKDFQLQQLAYENDGRIEPAFKQPAAASQVLKLAIGLLGLEVHEKPREWAEVWLTFKDNTGKQLGISSQVSEATHDPDFRKNQTDWQHQVLSHLRQLRDPPSKSTLATKGAAHADVAPRIGPHAGFKEQLELADFALHRITHAVNVLQNPGCRDRPEILQGYTEERVGEVCKDLAQWLEQLAMLLSLYHIHILDLEGDRGRLATELRTTKAKYQQGDEEKKDAVRRFQEIEARWNEEKMKRRAEVLFGVSCNEEEPKIYSQTEMDDMYDPQRHRRATYSDLRDLIPDYPNAEFHSQSQQQAGPDDPEDNMIQENCHNEFCDKSTEVAPDCPPHCEGDRPSFVSFPMNRGLHPNIDVFVDFPKVGGEHHEHQLPARREKISWGNGPYDRCRGFFAKQSVSQLPAAYHGGWKLAAAAPPKWRHAALLLTGVERQWKKEQVDPLLDEIKALRKAQRELLAKMEAMKYERASRNSIQQEDEPLIGEAEFRLLQSALKASSSKVWGDLSPLLTRMAESLATGSSDMREILGSIQALPDAGPPEVVEKDPAIPEGSSVIGPETLEWLQIGLKASGKHVSTELASLLTQMGQNLVAGGGEMQRVAQTIQKLPLPTPPTAGDKPSLRSTGVNTTQAVVLPSRPKEPKDPEPVEAAPVEPQRDFEGP</sequence>
<dbReference type="Proteomes" id="UP000186817">
    <property type="component" value="Unassembled WGS sequence"/>
</dbReference>
<dbReference type="InterPro" id="IPR000727">
    <property type="entry name" value="T_SNARE_dom"/>
</dbReference>
<accession>A0A1Q9DXZ0</accession>
<organism evidence="5 6">
    <name type="scientific">Symbiodinium microadriaticum</name>
    <name type="common">Dinoflagellate</name>
    <name type="synonym">Zooxanthella microadriatica</name>
    <dbReference type="NCBI Taxonomy" id="2951"/>
    <lineage>
        <taxon>Eukaryota</taxon>
        <taxon>Sar</taxon>
        <taxon>Alveolata</taxon>
        <taxon>Dinophyceae</taxon>
        <taxon>Suessiales</taxon>
        <taxon>Symbiodiniaceae</taxon>
        <taxon>Symbiodinium</taxon>
    </lineage>
</organism>
<proteinExistence type="predicted"/>
<feature type="region of interest" description="Disordered" evidence="2">
    <location>
        <begin position="858"/>
        <end position="877"/>
    </location>
</feature>
<reference evidence="5 6" key="1">
    <citation type="submission" date="2016-02" db="EMBL/GenBank/DDBJ databases">
        <title>Genome analysis of coral dinoflagellate symbionts highlights evolutionary adaptations to a symbiotic lifestyle.</title>
        <authorList>
            <person name="Aranda M."/>
            <person name="Li Y."/>
            <person name="Liew Y.J."/>
            <person name="Baumgarten S."/>
            <person name="Simakov O."/>
            <person name="Wilson M."/>
            <person name="Piel J."/>
            <person name="Ashoor H."/>
            <person name="Bougouffa S."/>
            <person name="Bajic V.B."/>
            <person name="Ryu T."/>
            <person name="Ravasi T."/>
            <person name="Bayer T."/>
            <person name="Micklem G."/>
            <person name="Kim H."/>
            <person name="Bhak J."/>
            <person name="Lajeunesse T.C."/>
            <person name="Voolstra C.R."/>
        </authorList>
    </citation>
    <scope>NUCLEOTIDE SEQUENCE [LARGE SCALE GENOMIC DNA]</scope>
    <source>
        <strain evidence="5 6">CCMP2467</strain>
    </source>
</reference>
<feature type="chain" id="PRO_5012728807" description="t-SNARE coiled-coil homology domain-containing protein" evidence="3">
    <location>
        <begin position="19"/>
        <end position="1223"/>
    </location>
</feature>
<feature type="compositionally biased region" description="Polar residues" evidence="2">
    <location>
        <begin position="67"/>
        <end position="84"/>
    </location>
</feature>
<feature type="compositionally biased region" description="Polar residues" evidence="2">
    <location>
        <begin position="1183"/>
        <end position="1193"/>
    </location>
</feature>
<dbReference type="EMBL" id="LSRX01000341">
    <property type="protein sequence ID" value="OLQ00051.1"/>
    <property type="molecule type" value="Genomic_DNA"/>
</dbReference>
<feature type="signal peptide" evidence="3">
    <location>
        <begin position="1"/>
        <end position="18"/>
    </location>
</feature>
<dbReference type="AlphaFoldDB" id="A0A1Q9DXZ0"/>
<feature type="region of interest" description="Disordered" evidence="2">
    <location>
        <begin position="60"/>
        <end position="106"/>
    </location>
</feature>
<feature type="compositionally biased region" description="Polar residues" evidence="2">
    <location>
        <begin position="97"/>
        <end position="106"/>
    </location>
</feature>
<dbReference type="OrthoDB" id="430120at2759"/>
<keyword evidence="6" id="KW-1185">Reference proteome</keyword>
<keyword evidence="1" id="KW-0175">Coiled coil</keyword>